<gene>
    <name evidence="2" type="ORF">HQ394_02630</name>
</gene>
<dbReference type="InterPro" id="IPR007813">
    <property type="entry name" value="PilN"/>
</dbReference>
<keyword evidence="3" id="KW-1185">Reference proteome</keyword>
<dbReference type="Gene3D" id="3.30.1490.300">
    <property type="match status" value="1"/>
</dbReference>
<dbReference type="SUPFAM" id="SSF53067">
    <property type="entry name" value="Actin-like ATPase domain"/>
    <property type="match status" value="1"/>
</dbReference>
<dbReference type="AlphaFoldDB" id="A0A7H1MYC2"/>
<dbReference type="InterPro" id="IPR043129">
    <property type="entry name" value="ATPase_NBD"/>
</dbReference>
<evidence type="ECO:0000256" key="1">
    <source>
        <dbReference type="SAM" id="Phobius"/>
    </source>
</evidence>
<proteinExistence type="predicted"/>
<keyword evidence="1" id="KW-0812">Transmembrane</keyword>
<protein>
    <submittedName>
        <fullName evidence="2">PilN domain-containing protein</fullName>
    </submittedName>
</protein>
<dbReference type="InterPro" id="IPR052534">
    <property type="entry name" value="Extracell_DNA_Util/SecSys_Comp"/>
</dbReference>
<dbReference type="Pfam" id="PF05137">
    <property type="entry name" value="PilN"/>
    <property type="match status" value="1"/>
</dbReference>
<name>A0A7H1MYC2_9PROT</name>
<dbReference type="Proteomes" id="UP000516369">
    <property type="component" value="Chromosome"/>
</dbReference>
<feature type="transmembrane region" description="Helical" evidence="1">
    <location>
        <begin position="210"/>
        <end position="233"/>
    </location>
</feature>
<dbReference type="KEGG" id="dvn:HQ394_02630"/>
<dbReference type="Gene3D" id="3.30.420.40">
    <property type="match status" value="2"/>
</dbReference>
<sequence>MPMDRLKALWLAFLRWWLGELKACIPPRLQRWLFRERSRLLFIAGDETLTIHHANNGSSHELGRLSVASVPDDVVATEIRQILAGLDSSRRDVLLCLPAGSALRRTIELPAATEENLREVISFDMERQTPFTDQQVYFDARVVRRMPDRQRIAVALTVVPCSQVDATVRALQSWGVAINGIEVADPAGPPRVIPLAAQTVAVRASRTQRIAIAATMAAMAVLLGIGLITVPLYRQAQLSEALASEVAKTRKAADAARKTQEEIDHLTALDRFLIERKMARPTRLATLDELTRIMPDDSWLYRVRFSGDEVQTFGYSAAASNLIGPFDNSPLFKEPQFMAPLMRDPRVDAERFTISLQLEKAPSSQQPEKAAQQ</sequence>
<dbReference type="PANTHER" id="PTHR40278">
    <property type="entry name" value="DNA UTILIZATION PROTEIN HOFN"/>
    <property type="match status" value="1"/>
</dbReference>
<organism evidence="2 3">
    <name type="scientific">Defluviicoccus vanus</name>
    <dbReference type="NCBI Taxonomy" id="111831"/>
    <lineage>
        <taxon>Bacteria</taxon>
        <taxon>Pseudomonadati</taxon>
        <taxon>Pseudomonadota</taxon>
        <taxon>Alphaproteobacteria</taxon>
        <taxon>Rhodospirillales</taxon>
        <taxon>Rhodospirillaceae</taxon>
        <taxon>Defluviicoccus</taxon>
    </lineage>
</organism>
<keyword evidence="1" id="KW-0472">Membrane</keyword>
<dbReference type="EMBL" id="CP053923">
    <property type="protein sequence ID" value="QNT68458.1"/>
    <property type="molecule type" value="Genomic_DNA"/>
</dbReference>
<reference evidence="2 3" key="1">
    <citation type="submission" date="2020-05" db="EMBL/GenBank/DDBJ databases">
        <title>Complete closed genome sequence of Defluviicoccus vanus.</title>
        <authorList>
            <person name="Bessarab I."/>
            <person name="Arumugam K."/>
            <person name="Maszenan A.M."/>
            <person name="Seviour R.J."/>
            <person name="Williams R.B."/>
        </authorList>
    </citation>
    <scope>NUCLEOTIDE SEQUENCE [LARGE SCALE GENOMIC DNA]</scope>
    <source>
        <strain evidence="2 3">Ben 114</strain>
    </source>
</reference>
<evidence type="ECO:0000313" key="3">
    <source>
        <dbReference type="Proteomes" id="UP000516369"/>
    </source>
</evidence>
<dbReference type="RefSeq" id="WP_190261895.1">
    <property type="nucleotide sequence ID" value="NZ_CP053923.1"/>
</dbReference>
<dbReference type="PANTHER" id="PTHR40278:SF1">
    <property type="entry name" value="DNA UTILIZATION PROTEIN HOFN"/>
    <property type="match status" value="1"/>
</dbReference>
<keyword evidence="1" id="KW-1133">Transmembrane helix</keyword>
<accession>A0A7H1MYC2</accession>
<evidence type="ECO:0000313" key="2">
    <source>
        <dbReference type="EMBL" id="QNT68458.1"/>
    </source>
</evidence>